<reference evidence="2 3" key="1">
    <citation type="journal article" date="2015" name="Mol. Plant Microbe Interact.">
        <title>Genome, transcriptome, and functional analyses of Penicillium expansum provide new insights into secondary metabolism and pathogenicity.</title>
        <authorList>
            <person name="Ballester A.R."/>
            <person name="Marcet-Houben M."/>
            <person name="Levin E."/>
            <person name="Sela N."/>
            <person name="Selma-Lazaro C."/>
            <person name="Carmona L."/>
            <person name="Wisniewski M."/>
            <person name="Droby S."/>
            <person name="Gonzalez-Candelas L."/>
            <person name="Gabaldon T."/>
        </authorList>
    </citation>
    <scope>NUCLEOTIDE SEQUENCE [LARGE SCALE GENOMIC DNA]</scope>
    <source>
        <strain evidence="2 3">PHI-1</strain>
    </source>
</reference>
<dbReference type="OMA" id="GHSWRHC"/>
<dbReference type="EMBL" id="JQGA01000008">
    <property type="protein sequence ID" value="KGO78285.1"/>
    <property type="molecule type" value="Genomic_DNA"/>
</dbReference>
<keyword evidence="3" id="KW-1185">Reference proteome</keyword>
<protein>
    <submittedName>
        <fullName evidence="2">Uncharacterized protein</fullName>
    </submittedName>
</protein>
<dbReference type="Proteomes" id="UP000030104">
    <property type="component" value="Unassembled WGS sequence"/>
</dbReference>
<comment type="caution">
    <text evidence="2">The sequence shown here is derived from an EMBL/GenBank/DDBJ whole genome shotgun (WGS) entry which is preliminary data.</text>
</comment>
<feature type="region of interest" description="Disordered" evidence="1">
    <location>
        <begin position="173"/>
        <end position="200"/>
    </location>
</feature>
<sequence>MRRTSRTAKKRGRVDESEYEEDYLSRYRPPPFCQKCGARPHLGTCRTRCHRCDKRHLGACTTFCRKCAEAGHSWRHCRLFVPHHIWSKQHCGLHTTIENVNITIPVINPAPVLTSASLNAAILSQLDVALSGLHRKAGVPLHSRVTVNNVNVTTNVISAERAAPLAPDTSLLGRVKPIPTGPRSNIPNIRPPPTKPTFAQSRSAFSQPLFGQVALSQQTFEQNNSVGMAPTWPRHSQPFASSKY</sequence>
<name>A0A0A2LPU8_PENIT</name>
<organism evidence="2 3">
    <name type="scientific">Penicillium italicum</name>
    <name type="common">Blue mold</name>
    <dbReference type="NCBI Taxonomy" id="40296"/>
    <lineage>
        <taxon>Eukaryota</taxon>
        <taxon>Fungi</taxon>
        <taxon>Dikarya</taxon>
        <taxon>Ascomycota</taxon>
        <taxon>Pezizomycotina</taxon>
        <taxon>Eurotiomycetes</taxon>
        <taxon>Eurotiomycetidae</taxon>
        <taxon>Eurotiales</taxon>
        <taxon>Aspergillaceae</taxon>
        <taxon>Penicillium</taxon>
    </lineage>
</organism>
<evidence type="ECO:0000313" key="3">
    <source>
        <dbReference type="Proteomes" id="UP000030104"/>
    </source>
</evidence>
<evidence type="ECO:0000313" key="2">
    <source>
        <dbReference type="EMBL" id="KGO78285.1"/>
    </source>
</evidence>
<proteinExistence type="predicted"/>
<accession>A0A0A2LPU8</accession>
<dbReference type="HOGENOM" id="CLU_1138337_0_0_1"/>
<gene>
    <name evidence="2" type="ORF">PITC_058980</name>
</gene>
<feature type="region of interest" description="Disordered" evidence="1">
    <location>
        <begin position="221"/>
        <end position="244"/>
    </location>
</feature>
<dbReference type="PhylomeDB" id="A0A0A2LPU8"/>
<dbReference type="OrthoDB" id="4358295at2759"/>
<evidence type="ECO:0000256" key="1">
    <source>
        <dbReference type="SAM" id="MobiDB-lite"/>
    </source>
</evidence>
<dbReference type="AlphaFoldDB" id="A0A0A2LPU8"/>